<dbReference type="CDD" id="cd11072">
    <property type="entry name" value="CYP71-like"/>
    <property type="match status" value="1"/>
</dbReference>
<keyword evidence="14" id="KW-1185">Reference proteome</keyword>
<dbReference type="Proteomes" id="UP000026961">
    <property type="component" value="Chromosome 11"/>
</dbReference>
<dbReference type="FunFam" id="1.10.630.10:FF:000055">
    <property type="entry name" value="Cytochrome P450 71A26"/>
    <property type="match status" value="1"/>
</dbReference>
<evidence type="ECO:0000256" key="7">
    <source>
        <dbReference type="ARBA" id="ARBA00022989"/>
    </source>
</evidence>
<keyword evidence="10 12" id="KW-0503">Monooxygenase</keyword>
<keyword evidence="6 11" id="KW-0479">Metal-binding</keyword>
<feature type="binding site" description="axial binding residue" evidence="11">
    <location>
        <position position="461"/>
    </location>
    <ligand>
        <name>heme</name>
        <dbReference type="ChEBI" id="CHEBI:30413"/>
    </ligand>
    <ligandPart>
        <name>Fe</name>
        <dbReference type="ChEBI" id="CHEBI:18248"/>
    </ligandPart>
</feature>
<dbReference type="PANTHER" id="PTHR47955">
    <property type="entry name" value="CYTOCHROME P450 FAMILY 71 PROTEIN"/>
    <property type="match status" value="1"/>
</dbReference>
<evidence type="ECO:0000256" key="9">
    <source>
        <dbReference type="ARBA" id="ARBA00023004"/>
    </source>
</evidence>
<dbReference type="InterPro" id="IPR036396">
    <property type="entry name" value="Cyt_P450_sf"/>
</dbReference>
<dbReference type="GO" id="GO:0020037">
    <property type="term" value="F:heme binding"/>
    <property type="evidence" value="ECO:0007669"/>
    <property type="project" value="InterPro"/>
</dbReference>
<dbReference type="EnsemblPlants" id="OGLUM11G12910.1">
    <property type="protein sequence ID" value="OGLUM11G12910.1"/>
    <property type="gene ID" value="OGLUM11G12910"/>
</dbReference>
<dbReference type="GO" id="GO:0005506">
    <property type="term" value="F:iron ion binding"/>
    <property type="evidence" value="ECO:0007669"/>
    <property type="project" value="InterPro"/>
</dbReference>
<dbReference type="PROSITE" id="PS00086">
    <property type="entry name" value="CYTOCHROME_P450"/>
    <property type="match status" value="1"/>
</dbReference>
<reference evidence="13" key="2">
    <citation type="submission" date="2018-05" db="EMBL/GenBank/DDBJ databases">
        <title>OgluRS3 (Oryza glumaepatula Reference Sequence Version 3).</title>
        <authorList>
            <person name="Zhang J."/>
            <person name="Kudrna D."/>
            <person name="Lee S."/>
            <person name="Talag J."/>
            <person name="Welchert J."/>
            <person name="Wing R.A."/>
        </authorList>
    </citation>
    <scope>NUCLEOTIDE SEQUENCE [LARGE SCALE GENOMIC DNA]</scope>
</reference>
<name>A0A0E0BJ08_9ORYZ</name>
<evidence type="ECO:0000256" key="12">
    <source>
        <dbReference type="RuleBase" id="RU000461"/>
    </source>
</evidence>
<organism evidence="13">
    <name type="scientific">Oryza glumipatula</name>
    <dbReference type="NCBI Taxonomy" id="40148"/>
    <lineage>
        <taxon>Eukaryota</taxon>
        <taxon>Viridiplantae</taxon>
        <taxon>Streptophyta</taxon>
        <taxon>Embryophyta</taxon>
        <taxon>Tracheophyta</taxon>
        <taxon>Spermatophyta</taxon>
        <taxon>Magnoliopsida</taxon>
        <taxon>Liliopsida</taxon>
        <taxon>Poales</taxon>
        <taxon>Poaceae</taxon>
        <taxon>BOP clade</taxon>
        <taxon>Oryzoideae</taxon>
        <taxon>Oryzeae</taxon>
        <taxon>Oryzinae</taxon>
        <taxon>Oryza</taxon>
    </lineage>
</organism>
<accession>A0A0E0BJ08</accession>
<dbReference type="InterPro" id="IPR017972">
    <property type="entry name" value="Cyt_P450_CS"/>
</dbReference>
<keyword evidence="7" id="KW-0472">Membrane</keyword>
<evidence type="ECO:0000313" key="13">
    <source>
        <dbReference type="EnsemblPlants" id="OGLUM11G12910.1"/>
    </source>
</evidence>
<reference evidence="13" key="1">
    <citation type="submission" date="2015-04" db="UniProtKB">
        <authorList>
            <consortium name="EnsemblPlants"/>
        </authorList>
    </citation>
    <scope>IDENTIFICATION</scope>
</reference>
<evidence type="ECO:0000256" key="1">
    <source>
        <dbReference type="ARBA" id="ARBA00001971"/>
    </source>
</evidence>
<evidence type="ECO:0000313" key="14">
    <source>
        <dbReference type="Proteomes" id="UP000026961"/>
    </source>
</evidence>
<dbReference type="SUPFAM" id="SSF48264">
    <property type="entry name" value="Cytochrome P450"/>
    <property type="match status" value="1"/>
</dbReference>
<dbReference type="Gene3D" id="1.10.630.10">
    <property type="entry name" value="Cytochrome P450"/>
    <property type="match status" value="1"/>
</dbReference>
<dbReference type="InterPro" id="IPR002401">
    <property type="entry name" value="Cyt_P450_E_grp-I"/>
</dbReference>
<dbReference type="GO" id="GO:0016705">
    <property type="term" value="F:oxidoreductase activity, acting on paired donors, with incorporation or reduction of molecular oxygen"/>
    <property type="evidence" value="ECO:0007669"/>
    <property type="project" value="InterPro"/>
</dbReference>
<comment type="pathway">
    <text evidence="2">Secondary metabolite biosynthesis.</text>
</comment>
<dbReference type="GO" id="GO:0004497">
    <property type="term" value="F:monooxygenase activity"/>
    <property type="evidence" value="ECO:0007669"/>
    <property type="project" value="UniProtKB-KW"/>
</dbReference>
<keyword evidence="4 11" id="KW-0349">Heme</keyword>
<evidence type="ECO:0000256" key="8">
    <source>
        <dbReference type="ARBA" id="ARBA00023002"/>
    </source>
</evidence>
<protein>
    <recommendedName>
        <fullName evidence="15">Cytochrome P450</fullName>
    </recommendedName>
</protein>
<dbReference type="eggNOG" id="KOG0156">
    <property type="taxonomic scope" value="Eukaryota"/>
</dbReference>
<dbReference type="InterPro" id="IPR001128">
    <property type="entry name" value="Cyt_P450"/>
</dbReference>
<dbReference type="STRING" id="40148.A0A0E0BJ08"/>
<evidence type="ECO:0008006" key="15">
    <source>
        <dbReference type="Google" id="ProtNLM"/>
    </source>
</evidence>
<dbReference type="PRINTS" id="PR00385">
    <property type="entry name" value="P450"/>
</dbReference>
<keyword evidence="8 12" id="KW-0560">Oxidoreductase</keyword>
<dbReference type="Gramene" id="OGLUM11G12910.1">
    <property type="protein sequence ID" value="OGLUM11G12910.1"/>
    <property type="gene ID" value="OGLUM11G12910"/>
</dbReference>
<proteinExistence type="inferred from homology"/>
<dbReference type="PRINTS" id="PR00463">
    <property type="entry name" value="EP450I"/>
</dbReference>
<evidence type="ECO:0000256" key="5">
    <source>
        <dbReference type="ARBA" id="ARBA00022692"/>
    </source>
</evidence>
<evidence type="ECO:0000256" key="6">
    <source>
        <dbReference type="ARBA" id="ARBA00022723"/>
    </source>
</evidence>
<keyword evidence="7" id="KW-1133">Transmembrane helix</keyword>
<keyword evidence="9 11" id="KW-0408">Iron</keyword>
<dbReference type="AlphaFoldDB" id="A0A0E0BJ08"/>
<evidence type="ECO:0000256" key="4">
    <source>
        <dbReference type="ARBA" id="ARBA00022617"/>
    </source>
</evidence>
<evidence type="ECO:0000256" key="10">
    <source>
        <dbReference type="ARBA" id="ARBA00023033"/>
    </source>
</evidence>
<comment type="similarity">
    <text evidence="3 12">Belongs to the cytochrome P450 family.</text>
</comment>
<dbReference type="Pfam" id="PF00067">
    <property type="entry name" value="p450"/>
    <property type="match status" value="1"/>
</dbReference>
<keyword evidence="5" id="KW-0812">Transmembrane</keyword>
<evidence type="ECO:0000256" key="3">
    <source>
        <dbReference type="ARBA" id="ARBA00010617"/>
    </source>
</evidence>
<sequence length="516" mass="58375">MVIETAPRTWLLLLLFPIFLLLLHHALITFTASRARKNNKDRLPPSPLALPVIGHLHHLVGSLPHVSLRRLAARHGPDLMLLRLGAVPMLVASSPRAAEAILRTHDHVFASRPRTVLADIVFYGSRDVGFAPYGDHWRQARKLVTTHLLSAKKVQSLQLAREEEVSTVMAKISMAATASAVVDIGQILRSFTNDMICRTVSGKCPREDRQKRIFQELANETSLLLGGFDIEEYFPVLARVGLVGKMMCVKAERLKKRWDELLEELINDHENDDHSCNLISDQNDEDFVDILLSVRQEYGFTREHVKAILQDVFFGGIDTSALVLEFTIAELMQRPRLLKKLQDEVRACIPKGQKIVSEVDINNMAYLRAVIKEGIRLHPVAPVLAPHISMDDCNIDGYMIPSGTRVLVNVWAIGRDPRFWEDAEEFVPERFIDSMSSAAANVNFRENDYQYLPFGSGRRMCPGMKFGIAVVEIMLANLMWKFDWTLPPGTEIDMSEVFGLSVHRKEKLLLVPKQHE</sequence>
<evidence type="ECO:0000256" key="2">
    <source>
        <dbReference type="ARBA" id="ARBA00005179"/>
    </source>
</evidence>
<comment type="cofactor">
    <cofactor evidence="1 11">
        <name>heme</name>
        <dbReference type="ChEBI" id="CHEBI:30413"/>
    </cofactor>
</comment>
<dbReference type="HOGENOM" id="CLU_001570_4_1_1"/>
<evidence type="ECO:0000256" key="11">
    <source>
        <dbReference type="PIRSR" id="PIRSR602401-1"/>
    </source>
</evidence>
<dbReference type="PANTHER" id="PTHR47955:SF14">
    <property type="entry name" value="OS01G0543600 PROTEIN"/>
    <property type="match status" value="1"/>
</dbReference>